<evidence type="ECO:0000313" key="2">
    <source>
        <dbReference type="EMBL" id="SHK71863.1"/>
    </source>
</evidence>
<evidence type="ECO:0000313" key="3">
    <source>
        <dbReference type="Proteomes" id="UP000183975"/>
    </source>
</evidence>
<dbReference type="RefSeq" id="WP_054329512.1">
    <property type="nucleotide sequence ID" value="NZ_FRAH01000041.1"/>
</dbReference>
<dbReference type="GO" id="GO:0003937">
    <property type="term" value="F:IMP cyclohydrolase activity"/>
    <property type="evidence" value="ECO:0007669"/>
    <property type="project" value="InterPro"/>
</dbReference>
<dbReference type="InterPro" id="IPR036795">
    <property type="entry name" value="IMP_cyclohydrolase-like_sf"/>
</dbReference>
<gene>
    <name evidence="2" type="ORF">SAMN02745138_02229</name>
</gene>
<accession>A0A1M6URR4</accession>
<dbReference type="InterPro" id="IPR020600">
    <property type="entry name" value="IMP_cyclohydrolase-like"/>
</dbReference>
<dbReference type="Proteomes" id="UP000183975">
    <property type="component" value="Unassembled WGS sequence"/>
</dbReference>
<feature type="domain" description="Inosine monophosphate cyclohydrolase-like" evidence="1">
    <location>
        <begin position="18"/>
        <end position="224"/>
    </location>
</feature>
<dbReference type="Gene3D" id="3.60.20.20">
    <property type="entry name" value="Inosine monophosphate cyclohydrolase-like"/>
    <property type="match status" value="1"/>
</dbReference>
<dbReference type="Pfam" id="PF07826">
    <property type="entry name" value="IMP_cyclohyd"/>
    <property type="match status" value="1"/>
</dbReference>
<sequence length="239" mass="27018">MDIYRKDSMATLVKDNAYVGRGIVIGKTADAKKAAVAYFIMGRSENSRNRVFIEKGDEVIIEPFDVSKVEDPSLIIYSPIKKWENKLIVTNGDQTDTVYDFIKDGKTFEEALETREFEPDAPNFTPRISGMLTFGEKDFAYKMSILKSADAEGSACNRYTFSYAATAGLGHFIHTYACDGNPLPTFQGEPERVAIPDDIDTFLNEIWENLNEQNKISIYVRYIDLETGAVENRMINKNK</sequence>
<dbReference type="AlphaFoldDB" id="A0A1M6URR4"/>
<dbReference type="EMBL" id="FRAH01000041">
    <property type="protein sequence ID" value="SHK71863.1"/>
    <property type="molecule type" value="Genomic_DNA"/>
</dbReference>
<dbReference type="GO" id="GO:0006188">
    <property type="term" value="P:IMP biosynthetic process"/>
    <property type="evidence" value="ECO:0007669"/>
    <property type="project" value="InterPro"/>
</dbReference>
<reference evidence="2 3" key="1">
    <citation type="submission" date="2016-11" db="EMBL/GenBank/DDBJ databases">
        <authorList>
            <person name="Jaros S."/>
            <person name="Januszkiewicz K."/>
            <person name="Wedrychowicz H."/>
        </authorList>
    </citation>
    <scope>NUCLEOTIDE SEQUENCE [LARGE SCALE GENOMIC DNA]</scope>
    <source>
        <strain evidence="2 3">DSM 14214</strain>
    </source>
</reference>
<proteinExistence type="predicted"/>
<keyword evidence="2" id="KW-0378">Hydrolase</keyword>
<dbReference type="SUPFAM" id="SSF75569">
    <property type="entry name" value="Archaeal IMP cyclohydrolase PurO"/>
    <property type="match status" value="1"/>
</dbReference>
<evidence type="ECO:0000259" key="1">
    <source>
        <dbReference type="Pfam" id="PF07826"/>
    </source>
</evidence>
<name>A0A1M6URR4_9FIRM</name>
<organism evidence="2 3">
    <name type="scientific">Anaerotignum lactatifermentans DSM 14214</name>
    <dbReference type="NCBI Taxonomy" id="1121323"/>
    <lineage>
        <taxon>Bacteria</taxon>
        <taxon>Bacillati</taxon>
        <taxon>Bacillota</taxon>
        <taxon>Clostridia</taxon>
        <taxon>Lachnospirales</taxon>
        <taxon>Anaerotignaceae</taxon>
        <taxon>Anaerotignum</taxon>
    </lineage>
</organism>
<keyword evidence="3" id="KW-1185">Reference proteome</keyword>
<protein>
    <submittedName>
        <fullName evidence="2">IMP cyclohydrolase</fullName>
    </submittedName>
</protein>